<keyword evidence="9" id="KW-1185">Reference proteome</keyword>
<evidence type="ECO:0000256" key="3">
    <source>
        <dbReference type="ARBA" id="ARBA00022630"/>
    </source>
</evidence>
<dbReference type="PANTHER" id="PTHR10909">
    <property type="entry name" value="ELECTRON TRANSPORT OXIDOREDUCTASE"/>
    <property type="match status" value="1"/>
</dbReference>
<keyword evidence="4" id="KW-0274">FAD</keyword>
<dbReference type="PANTHER" id="PTHR10909:SF382">
    <property type="entry name" value="ACYL-COENZYME A OXIDASE"/>
    <property type="match status" value="1"/>
</dbReference>
<keyword evidence="3" id="KW-0285">Flavoprotein</keyword>
<dbReference type="Pfam" id="PF22924">
    <property type="entry name" value="ACOX_C_alpha1"/>
    <property type="match status" value="1"/>
</dbReference>
<dbReference type="EMBL" id="JAVREY010000003">
    <property type="protein sequence ID" value="MDT0462229.1"/>
    <property type="molecule type" value="Genomic_DNA"/>
</dbReference>
<sequence>MGTVAELTRLLFGDDRESVHGRFRQMCRDDRFRPDHGAGAAQQIPDSYERLRLVNECVDALELARDPRGVAALQEWTACLDGALTVVSGIHYNLFLGSLLDHDGHDKRPLGEYAAMDRIGTFLCTELGHGNDAAALRTTATYDPDDRTFTLHTPTAAAQKFMPNTSQAGGPKDAVVAARLLSRGQDHGIFLFLAPLSDHEGPLPGVSVRPLPLRPGSPVDHCLTSFNQVVLPQEAMLTGEHGRLADDGTFSSSLGSPRKRFLTAIRRVTLGKLCMSAAALGASRAGVATAVRYSHHRHISSPRKGRRVSLWAHRSHHGPLLQALATTYAMNALHRTAVDHCADHDGTDPDAAAHAEQLAAVTKGWTTWKARMILIECRERCGAQGLLPVNGIIPWAVDVEGTITAEGDNLALWAKTGAELLLAADTDDGPAPAPVSRRMDEPAFLQHLLHTAERQHLARARARMRSAPRTDSQRRWNAAAPAALAAVTARAERLAGQALLDTARRAHDPLARTLLYTLHILFALDHLQPRTGALLADGHLERTHVHHLPEAIEEALHSLQDHALTLIDAFYLPEEVLASRPIANADYQDHFDDPAAHWNEATEH</sequence>
<evidence type="ECO:0000256" key="2">
    <source>
        <dbReference type="ARBA" id="ARBA00006288"/>
    </source>
</evidence>
<comment type="caution">
    <text evidence="8">The sequence shown here is derived from an EMBL/GenBank/DDBJ whole genome shotgun (WGS) entry which is preliminary data.</text>
</comment>
<dbReference type="InterPro" id="IPR002655">
    <property type="entry name" value="Acyl-CoA_oxidase_C"/>
</dbReference>
<organism evidence="8 9">
    <name type="scientific">Streptomyces gibsoniae</name>
    <dbReference type="NCBI Taxonomy" id="3075529"/>
    <lineage>
        <taxon>Bacteria</taxon>
        <taxon>Bacillati</taxon>
        <taxon>Actinomycetota</taxon>
        <taxon>Actinomycetes</taxon>
        <taxon>Kitasatosporales</taxon>
        <taxon>Streptomycetaceae</taxon>
        <taxon>Streptomyces</taxon>
    </lineage>
</organism>
<evidence type="ECO:0000313" key="9">
    <source>
        <dbReference type="Proteomes" id="UP001183809"/>
    </source>
</evidence>
<dbReference type="InterPro" id="IPR046373">
    <property type="entry name" value="Acyl-CoA_Oxase/DH_mid-dom_sf"/>
</dbReference>
<reference evidence="9" key="1">
    <citation type="submission" date="2023-07" db="EMBL/GenBank/DDBJ databases">
        <title>30 novel species of actinomycetes from the DSMZ collection.</title>
        <authorList>
            <person name="Nouioui I."/>
        </authorList>
    </citation>
    <scope>NUCLEOTIDE SEQUENCE [LARGE SCALE GENOMIC DNA]</scope>
    <source>
        <strain evidence="9">DSM 41699</strain>
    </source>
</reference>
<comment type="similarity">
    <text evidence="2">Belongs to the acyl-CoA oxidase family.</text>
</comment>
<gene>
    <name evidence="8" type="ORF">RM764_04265</name>
</gene>
<feature type="domain" description="Acyl-CoA oxidase C-terminal" evidence="6">
    <location>
        <begin position="447"/>
        <end position="579"/>
    </location>
</feature>
<evidence type="ECO:0000256" key="4">
    <source>
        <dbReference type="ARBA" id="ARBA00022827"/>
    </source>
</evidence>
<evidence type="ECO:0000259" key="6">
    <source>
        <dbReference type="Pfam" id="PF01756"/>
    </source>
</evidence>
<accession>A0ABU2TMR2</accession>
<dbReference type="InterPro" id="IPR012258">
    <property type="entry name" value="Acyl-CoA_oxidase"/>
</dbReference>
<dbReference type="RefSeq" id="WP_311691989.1">
    <property type="nucleotide sequence ID" value="NZ_JAVREY010000003.1"/>
</dbReference>
<dbReference type="InterPro" id="IPR009100">
    <property type="entry name" value="AcylCoA_DH/oxidase_NM_dom_sf"/>
</dbReference>
<comment type="cofactor">
    <cofactor evidence="1">
        <name>FAD</name>
        <dbReference type="ChEBI" id="CHEBI:57692"/>
    </cofactor>
</comment>
<evidence type="ECO:0000313" key="8">
    <source>
        <dbReference type="EMBL" id="MDT0462229.1"/>
    </source>
</evidence>
<feature type="domain" description="Acyl-CoA oxidase C-alpha1" evidence="7">
    <location>
        <begin position="273"/>
        <end position="420"/>
    </location>
</feature>
<evidence type="ECO:0000256" key="5">
    <source>
        <dbReference type="ARBA" id="ARBA00023002"/>
    </source>
</evidence>
<dbReference type="Pfam" id="PF01756">
    <property type="entry name" value="ACOX"/>
    <property type="match status" value="1"/>
</dbReference>
<dbReference type="SUPFAM" id="SSF47203">
    <property type="entry name" value="Acyl-CoA dehydrogenase C-terminal domain-like"/>
    <property type="match status" value="2"/>
</dbReference>
<dbReference type="Proteomes" id="UP001183809">
    <property type="component" value="Unassembled WGS sequence"/>
</dbReference>
<proteinExistence type="inferred from homology"/>
<evidence type="ECO:0000256" key="1">
    <source>
        <dbReference type="ARBA" id="ARBA00001974"/>
    </source>
</evidence>
<dbReference type="InterPro" id="IPR036250">
    <property type="entry name" value="AcylCo_DH-like_C"/>
</dbReference>
<dbReference type="PIRSF" id="PIRSF000168">
    <property type="entry name" value="Acyl-CoA_oxidase"/>
    <property type="match status" value="1"/>
</dbReference>
<protein>
    <submittedName>
        <fullName evidence="8">Acyl-CoA dehydrogenase</fullName>
    </submittedName>
</protein>
<dbReference type="Gene3D" id="2.40.110.10">
    <property type="entry name" value="Butyryl-CoA Dehydrogenase, subunit A, domain 2"/>
    <property type="match status" value="1"/>
</dbReference>
<name>A0ABU2TMR2_9ACTN</name>
<dbReference type="InterPro" id="IPR055060">
    <property type="entry name" value="ACOX_C_alpha1"/>
</dbReference>
<dbReference type="SUPFAM" id="SSF56645">
    <property type="entry name" value="Acyl-CoA dehydrogenase NM domain-like"/>
    <property type="match status" value="1"/>
</dbReference>
<dbReference type="Gene3D" id="1.20.140.10">
    <property type="entry name" value="Butyryl-CoA Dehydrogenase, subunit A, domain 3"/>
    <property type="match status" value="2"/>
</dbReference>
<evidence type="ECO:0000259" key="7">
    <source>
        <dbReference type="Pfam" id="PF22924"/>
    </source>
</evidence>
<keyword evidence="5" id="KW-0560">Oxidoreductase</keyword>